<name>A0ABN8NNI1_9CNID</name>
<dbReference type="SUPFAM" id="SSF56672">
    <property type="entry name" value="DNA/RNA polymerases"/>
    <property type="match status" value="1"/>
</dbReference>
<dbReference type="Proteomes" id="UP001159405">
    <property type="component" value="Unassembled WGS sequence"/>
</dbReference>
<dbReference type="InterPro" id="IPR023211">
    <property type="entry name" value="DNA_pol_palm_dom_sf"/>
</dbReference>
<sequence>MYLHANNLYGWAMMQYLPYGGFRWLTEKQIEKLVKKDNIPEDNKKGYILEVDLEYPTELCNLHNDYPCAPEKMNITKDIIGQVSKLVPTLLNKTKYVLHYRNLQLYLELGLTLKKVHRVLEFNQSPWLKQYIEYNTNKRMQAKNAFEKDFFKLMINSVSSKTIKNLRKRVDVRLVTDHNQYLKIVSKPSFSGSKAFNENLVAVHEIKECLTLDWPAYVGMCILDLSKTPMYDFHYITIKKMYGNKAYNTIKKMYGNKARLLFTDTDSLCYEIATEDAYQDIWSQRDLNDFSDYAKNSPFYNASNKKVPCKFKDECGGLPMGSFIGLRSKMYSYLMDNGKNNKTCKGVKKDVIKKNISHRCYEDVLFNNKEILHKMNTIRGDHHRLSSYQVNKISLSCFDDKRYIL</sequence>
<proteinExistence type="predicted"/>
<accession>A0ABN8NNI1</accession>
<dbReference type="Gene3D" id="3.90.1600.10">
    <property type="entry name" value="Palm domain of DNA polymerase"/>
    <property type="match status" value="1"/>
</dbReference>
<dbReference type="PANTHER" id="PTHR31511">
    <property type="entry name" value="PROTEIN CBG23764"/>
    <property type="match status" value="1"/>
</dbReference>
<protein>
    <recommendedName>
        <fullName evidence="3">DNA-directed DNA polymerase</fullName>
    </recommendedName>
</protein>
<evidence type="ECO:0000313" key="2">
    <source>
        <dbReference type="Proteomes" id="UP001159405"/>
    </source>
</evidence>
<dbReference type="PANTHER" id="PTHR31511:SF12">
    <property type="entry name" value="RHO TERMINATION FACTOR N-TERMINAL DOMAIN-CONTAINING PROTEIN"/>
    <property type="match status" value="1"/>
</dbReference>
<evidence type="ECO:0000313" key="1">
    <source>
        <dbReference type="EMBL" id="CAH3114788.1"/>
    </source>
</evidence>
<evidence type="ECO:0008006" key="3">
    <source>
        <dbReference type="Google" id="ProtNLM"/>
    </source>
</evidence>
<dbReference type="InterPro" id="IPR043502">
    <property type="entry name" value="DNA/RNA_pol_sf"/>
</dbReference>
<organism evidence="1 2">
    <name type="scientific">Porites lobata</name>
    <dbReference type="NCBI Taxonomy" id="104759"/>
    <lineage>
        <taxon>Eukaryota</taxon>
        <taxon>Metazoa</taxon>
        <taxon>Cnidaria</taxon>
        <taxon>Anthozoa</taxon>
        <taxon>Hexacorallia</taxon>
        <taxon>Scleractinia</taxon>
        <taxon>Fungiina</taxon>
        <taxon>Poritidae</taxon>
        <taxon>Porites</taxon>
    </lineage>
</organism>
<comment type="caution">
    <text evidence="1">The sequence shown here is derived from an EMBL/GenBank/DDBJ whole genome shotgun (WGS) entry which is preliminary data.</text>
</comment>
<keyword evidence="2" id="KW-1185">Reference proteome</keyword>
<dbReference type="EMBL" id="CALNXK010000027">
    <property type="protein sequence ID" value="CAH3114788.1"/>
    <property type="molecule type" value="Genomic_DNA"/>
</dbReference>
<gene>
    <name evidence="1" type="ORF">PLOB_00023087</name>
</gene>
<reference evidence="1 2" key="1">
    <citation type="submission" date="2022-05" db="EMBL/GenBank/DDBJ databases">
        <authorList>
            <consortium name="Genoscope - CEA"/>
            <person name="William W."/>
        </authorList>
    </citation>
    <scope>NUCLEOTIDE SEQUENCE [LARGE SCALE GENOMIC DNA]</scope>
</reference>